<feature type="transmembrane region" description="Helical" evidence="1">
    <location>
        <begin position="38"/>
        <end position="57"/>
    </location>
</feature>
<dbReference type="EMBL" id="CP091507">
    <property type="protein sequence ID" value="UOO78778.1"/>
    <property type="molecule type" value="Genomic_DNA"/>
</dbReference>
<dbReference type="Proteomes" id="UP000829756">
    <property type="component" value="Chromosome"/>
</dbReference>
<proteinExistence type="predicted"/>
<evidence type="ECO:0000256" key="1">
    <source>
        <dbReference type="SAM" id="Phobius"/>
    </source>
</evidence>
<evidence type="ECO:0000313" key="2">
    <source>
        <dbReference type="EMBL" id="UOO78778.1"/>
    </source>
</evidence>
<gene>
    <name evidence="2" type="ORF">LVJ78_08715</name>
</gene>
<organism evidence="2 3">
    <name type="scientific">Uruburuella suis</name>
    <dbReference type="NCBI Taxonomy" id="252130"/>
    <lineage>
        <taxon>Bacteria</taxon>
        <taxon>Pseudomonadati</taxon>
        <taxon>Pseudomonadota</taxon>
        <taxon>Betaproteobacteria</taxon>
        <taxon>Neisseriales</taxon>
        <taxon>Neisseriaceae</taxon>
        <taxon>Uruburuella</taxon>
    </lineage>
</organism>
<evidence type="ECO:0000313" key="3">
    <source>
        <dbReference type="Proteomes" id="UP000829756"/>
    </source>
</evidence>
<keyword evidence="1" id="KW-1133">Transmembrane helix</keyword>
<keyword evidence="1" id="KW-0472">Membrane</keyword>
<feature type="transmembrane region" description="Helical" evidence="1">
    <location>
        <begin position="7"/>
        <end position="23"/>
    </location>
</feature>
<reference evidence="2" key="1">
    <citation type="submission" date="2021-12" db="EMBL/GenBank/DDBJ databases">
        <authorList>
            <person name="Veyrier F.J."/>
        </authorList>
    </citation>
    <scope>NUCLEOTIDE SEQUENCE</scope>
    <source>
        <strain evidence="2">1258/02</strain>
    </source>
</reference>
<sequence>MNIILNVCKYFFISAAIITAYFWCDEMLKNGLSQKKLYIYAKAFLIFLILIFVANGWRSHGI</sequence>
<accession>A0AAE9GW39</accession>
<dbReference type="RefSeq" id="WP_132954810.1">
    <property type="nucleotide sequence ID" value="NZ_CALJUB010000217.1"/>
</dbReference>
<protein>
    <submittedName>
        <fullName evidence="2">Uncharacterized protein</fullName>
    </submittedName>
</protein>
<dbReference type="KEGG" id="usu:LVJ78_08715"/>
<dbReference type="AlphaFoldDB" id="A0AAE9GW39"/>
<keyword evidence="1" id="KW-0812">Transmembrane</keyword>
<reference evidence="2" key="2">
    <citation type="journal article" date="2022" name="Res Sq">
        <title>Evolution of multicellular longitudinally dividing oral cavity symbionts (Neisseriaceae).</title>
        <authorList>
            <person name="Nyongesa S."/>
            <person name="Weber P."/>
            <person name="Bernet E."/>
            <person name="Pullido F."/>
            <person name="Nieckarz M."/>
            <person name="Delaby M."/>
            <person name="Nieves C."/>
            <person name="Viehboeck T."/>
            <person name="Krause N."/>
            <person name="Rivera-Millot A."/>
            <person name="Nakamura A."/>
            <person name="Vischer N."/>
            <person name="VanNieuwenhze M."/>
            <person name="Brun Y."/>
            <person name="Cava F."/>
            <person name="Bulgheresi S."/>
            <person name="Veyrier F."/>
        </authorList>
    </citation>
    <scope>NUCLEOTIDE SEQUENCE</scope>
    <source>
        <strain evidence="2">1258/02</strain>
    </source>
</reference>
<name>A0AAE9GW39_9NEIS</name>